<dbReference type="PANTHER" id="PTHR19367:SF45">
    <property type="entry name" value="IG-LIKE DOMAIN-CONTAINING PROTEIN"/>
    <property type="match status" value="1"/>
</dbReference>
<keyword evidence="10" id="KW-1279">T cell receptor</keyword>
<dbReference type="InterPro" id="IPR013783">
    <property type="entry name" value="Ig-like_fold"/>
</dbReference>
<dbReference type="Pfam" id="PF09291">
    <property type="entry name" value="DUF1968"/>
    <property type="match status" value="1"/>
</dbReference>
<keyword evidence="5" id="KW-1064">Adaptive immunity</keyword>
<name>Q0VCV9_BOVIN</name>
<keyword evidence="11" id="KW-0812">Transmembrane</keyword>
<dbReference type="FunFam" id="2.60.40.10:FF:000878">
    <property type="entry name" value="T cell receptor alpha variable 38-1"/>
    <property type="match status" value="1"/>
</dbReference>
<dbReference type="Pfam" id="PF07686">
    <property type="entry name" value="V-set"/>
    <property type="match status" value="1"/>
</dbReference>
<dbReference type="InterPro" id="IPR051287">
    <property type="entry name" value="TCR_variable_region"/>
</dbReference>
<feature type="domain" description="Ig-like" evidence="12">
    <location>
        <begin position="3"/>
        <end position="92"/>
    </location>
</feature>
<dbReference type="EMBL" id="BC119973">
    <property type="protein sequence ID" value="AAI19974.1"/>
    <property type="molecule type" value="mRNA"/>
</dbReference>
<keyword evidence="4" id="KW-0391">Immunity</keyword>
<dbReference type="SMART" id="SM00409">
    <property type="entry name" value="IG"/>
    <property type="match status" value="1"/>
</dbReference>
<keyword evidence="8" id="KW-0675">Receptor</keyword>
<sequence length="258" mass="28938">MADKVTEAQTTVTARERETVTIGCTYETSRTYYTLFWYRQFPGGRMEFLIHQDSNNANARRDRYSVNFQKGKKIISLTISSLYLADSAKYFCVLWGDNTGGGNRLIFGKGTQLIIQPQVKDPNPTVYQLRSPQSSDTSVCLFTDFDSNQVNMEKIMGSEGSTVHKTNSTVLNMEILGSKSNGIVTWGNTSDAGCEYTFNETIPFASSLEISCNAKLVEKSFETDINLNSQNLSVIVFRILLLKVVGFNLLMTLRLWSS</sequence>
<evidence type="ECO:0000256" key="3">
    <source>
        <dbReference type="ARBA" id="ARBA00022729"/>
    </source>
</evidence>
<accession>Q0VCV9</accession>
<evidence type="ECO:0000256" key="9">
    <source>
        <dbReference type="ARBA" id="ARBA00023319"/>
    </source>
</evidence>
<evidence type="ECO:0000256" key="5">
    <source>
        <dbReference type="ARBA" id="ARBA00023130"/>
    </source>
</evidence>
<evidence type="ECO:0000256" key="10">
    <source>
        <dbReference type="ARBA" id="ARBA00043266"/>
    </source>
</evidence>
<evidence type="ECO:0000256" key="8">
    <source>
        <dbReference type="ARBA" id="ARBA00023170"/>
    </source>
</evidence>
<keyword evidence="9" id="KW-0393">Immunoglobulin domain</keyword>
<protein>
    <submittedName>
        <fullName evidence="13">TRA@ protein</fullName>
    </submittedName>
</protein>
<evidence type="ECO:0000256" key="6">
    <source>
        <dbReference type="ARBA" id="ARBA00023136"/>
    </source>
</evidence>
<dbReference type="InterPro" id="IPR036179">
    <property type="entry name" value="Ig-like_dom_sf"/>
</dbReference>
<keyword evidence="6 11" id="KW-0472">Membrane</keyword>
<dbReference type="SMART" id="SM00406">
    <property type="entry name" value="IGv"/>
    <property type="match status" value="1"/>
</dbReference>
<organism evidence="13">
    <name type="scientific">Bos taurus</name>
    <name type="common">Bovine</name>
    <dbReference type="NCBI Taxonomy" id="9913"/>
    <lineage>
        <taxon>Eukaryota</taxon>
        <taxon>Metazoa</taxon>
        <taxon>Chordata</taxon>
        <taxon>Craniata</taxon>
        <taxon>Vertebrata</taxon>
        <taxon>Euteleostomi</taxon>
        <taxon>Mammalia</taxon>
        <taxon>Eutheria</taxon>
        <taxon>Laurasiatheria</taxon>
        <taxon>Artiodactyla</taxon>
        <taxon>Ruminantia</taxon>
        <taxon>Pecora</taxon>
        <taxon>Bovidae</taxon>
        <taxon>Bovinae</taxon>
        <taxon>Bos</taxon>
    </lineage>
</organism>
<evidence type="ECO:0000256" key="4">
    <source>
        <dbReference type="ARBA" id="ARBA00022859"/>
    </source>
</evidence>
<keyword evidence="3" id="KW-0732">Signal</keyword>
<dbReference type="SUPFAM" id="SSF48726">
    <property type="entry name" value="Immunoglobulin"/>
    <property type="match status" value="2"/>
</dbReference>
<dbReference type="GO" id="GO:0002250">
    <property type="term" value="P:adaptive immune response"/>
    <property type="evidence" value="ECO:0007669"/>
    <property type="project" value="UniProtKB-KW"/>
</dbReference>
<dbReference type="PROSITE" id="PS50835">
    <property type="entry name" value="IG_LIKE"/>
    <property type="match status" value="1"/>
</dbReference>
<keyword evidence="7" id="KW-1015">Disulfide bond</keyword>
<dbReference type="InterPro" id="IPR013106">
    <property type="entry name" value="Ig_V-set"/>
</dbReference>
<dbReference type="GO" id="GO:0042101">
    <property type="term" value="C:T cell receptor complex"/>
    <property type="evidence" value="ECO:0007669"/>
    <property type="project" value="UniProtKB-KW"/>
</dbReference>
<gene>
    <name evidence="13" type="primary">TRA@</name>
</gene>
<dbReference type="InterPro" id="IPR007110">
    <property type="entry name" value="Ig-like_dom"/>
</dbReference>
<reference evidence="13" key="1">
    <citation type="submission" date="2006-08" db="EMBL/GenBank/DDBJ databases">
        <authorList>
            <person name="Moore S."/>
            <person name="Alexander L."/>
            <person name="Brownstein M."/>
            <person name="Guan L."/>
            <person name="Lobo S."/>
            <person name="Meng Y."/>
            <person name="Tanaguchi M."/>
            <person name="Wang Z."/>
            <person name="Yu J."/>
            <person name="Prange C."/>
            <person name="Schreiber K."/>
            <person name="Shenmen C."/>
            <person name="Wagner L."/>
            <person name="Bala M."/>
            <person name="Barbazuk S."/>
            <person name="Barber S."/>
            <person name="Babakaiff R."/>
            <person name="Beland J."/>
            <person name="Chun E."/>
            <person name="Del Rio L."/>
            <person name="Gibson S."/>
            <person name="Hanson R."/>
            <person name="Kirkpatrick R."/>
            <person name="Liu J."/>
            <person name="Matsuo C."/>
            <person name="Mayo M."/>
            <person name="Santos R.R."/>
            <person name="Stott J."/>
            <person name="Tsai M."/>
            <person name="Wong D."/>
            <person name="Siddiqui A."/>
            <person name="Holt R."/>
            <person name="Jones S.J."/>
            <person name="Marra M.A."/>
        </authorList>
    </citation>
    <scope>NUCLEOTIDE SEQUENCE</scope>
    <source>
        <strain evidence="13">L1 Hereford</strain>
        <tissue evidence="13">Cerebral cortex</tissue>
    </source>
</reference>
<evidence type="ECO:0000313" key="13">
    <source>
        <dbReference type="EMBL" id="AAI19974.1"/>
    </source>
</evidence>
<evidence type="ECO:0000259" key="12">
    <source>
        <dbReference type="PROSITE" id="PS50835"/>
    </source>
</evidence>
<evidence type="ECO:0000256" key="1">
    <source>
        <dbReference type="ARBA" id="ARBA00004236"/>
    </source>
</evidence>
<comment type="subcellular location">
    <subcellularLocation>
        <location evidence="1">Cell membrane</location>
    </subcellularLocation>
</comment>
<dbReference type="PANTHER" id="PTHR19367">
    <property type="entry name" value="T-CELL RECEPTOR ALPHA CHAIN V REGION"/>
    <property type="match status" value="1"/>
</dbReference>
<proteinExistence type="evidence at transcript level"/>
<dbReference type="AlphaFoldDB" id="Q0VCV9"/>
<feature type="transmembrane region" description="Helical" evidence="11">
    <location>
        <begin position="235"/>
        <end position="256"/>
    </location>
</feature>
<dbReference type="InterPro" id="IPR015370">
    <property type="entry name" value="TCR_alpha_C"/>
</dbReference>
<dbReference type="CDD" id="cd07688">
    <property type="entry name" value="IgC_TCR_alpha"/>
    <property type="match status" value="1"/>
</dbReference>
<dbReference type="Gene3D" id="2.60.40.10">
    <property type="entry name" value="Immunoglobulins"/>
    <property type="match status" value="2"/>
</dbReference>
<evidence type="ECO:0000256" key="2">
    <source>
        <dbReference type="ARBA" id="ARBA00022475"/>
    </source>
</evidence>
<evidence type="ECO:0000256" key="7">
    <source>
        <dbReference type="ARBA" id="ARBA00023157"/>
    </source>
</evidence>
<keyword evidence="11" id="KW-1133">Transmembrane helix</keyword>
<evidence type="ECO:0000256" key="11">
    <source>
        <dbReference type="SAM" id="Phobius"/>
    </source>
</evidence>
<dbReference type="InterPro" id="IPR003599">
    <property type="entry name" value="Ig_sub"/>
</dbReference>
<keyword evidence="2" id="KW-1003">Cell membrane</keyword>